<dbReference type="AlphaFoldDB" id="A0A2A4YCE2"/>
<feature type="signal peptide" evidence="1">
    <location>
        <begin position="1"/>
        <end position="20"/>
    </location>
</feature>
<comment type="caution">
    <text evidence="2">The sequence shown here is derived from an EMBL/GenBank/DDBJ whole genome shotgun (WGS) entry which is preliminary data.</text>
</comment>
<reference evidence="3" key="1">
    <citation type="submission" date="2017-08" db="EMBL/GenBank/DDBJ databases">
        <title>A dynamic microbial community with high functional redundancy inhabits the cold, oxic subseafloor aquifer.</title>
        <authorList>
            <person name="Tully B.J."/>
            <person name="Wheat C.G."/>
            <person name="Glazer B.T."/>
            <person name="Huber J.A."/>
        </authorList>
    </citation>
    <scope>NUCLEOTIDE SEQUENCE [LARGE SCALE GENOMIC DNA]</scope>
</reference>
<dbReference type="EMBL" id="NVUU01000121">
    <property type="protein sequence ID" value="PCI91957.1"/>
    <property type="molecule type" value="Genomic_DNA"/>
</dbReference>
<protein>
    <submittedName>
        <fullName evidence="2">Uncharacterized protein</fullName>
    </submittedName>
</protein>
<feature type="chain" id="PRO_5012336592" evidence="1">
    <location>
        <begin position="21"/>
        <end position="144"/>
    </location>
</feature>
<gene>
    <name evidence="2" type="ORF">COB11_07995</name>
</gene>
<dbReference type="Proteomes" id="UP000217838">
    <property type="component" value="Unassembled WGS sequence"/>
</dbReference>
<sequence length="144" mass="16905">MLKNKSFYLLFLFMVTFCLAATEVPSINDMMSIEDQRRTGVLRLKQNQKMQLAKWLVAHGFYDRHEKVVPKAPPLYVKRNIGTEMTLSDDSEWQIAPEDVKIAKDWKDNPKVRVEKTGNPVYPYKIYNLEIKGNEYVKARFPFT</sequence>
<organism evidence="2 3">
    <name type="scientific">Aerophobetes bacterium</name>
    <dbReference type="NCBI Taxonomy" id="2030807"/>
    <lineage>
        <taxon>Bacteria</taxon>
        <taxon>Candidatus Aerophobota</taxon>
    </lineage>
</organism>
<evidence type="ECO:0000313" key="2">
    <source>
        <dbReference type="EMBL" id="PCI91957.1"/>
    </source>
</evidence>
<keyword evidence="1" id="KW-0732">Signal</keyword>
<evidence type="ECO:0000313" key="3">
    <source>
        <dbReference type="Proteomes" id="UP000217838"/>
    </source>
</evidence>
<proteinExistence type="predicted"/>
<accession>A0A2A4YCE2</accession>
<name>A0A2A4YCE2_UNCAE</name>
<evidence type="ECO:0000256" key="1">
    <source>
        <dbReference type="SAM" id="SignalP"/>
    </source>
</evidence>